<organism evidence="2 3">
    <name type="scientific">Daedalea quercina L-15889</name>
    <dbReference type="NCBI Taxonomy" id="1314783"/>
    <lineage>
        <taxon>Eukaryota</taxon>
        <taxon>Fungi</taxon>
        <taxon>Dikarya</taxon>
        <taxon>Basidiomycota</taxon>
        <taxon>Agaricomycotina</taxon>
        <taxon>Agaricomycetes</taxon>
        <taxon>Polyporales</taxon>
        <taxon>Fomitopsis</taxon>
    </lineage>
</organism>
<proteinExistence type="predicted"/>
<keyword evidence="1" id="KW-0812">Transmembrane</keyword>
<accession>A0A165PBV1</accession>
<protein>
    <submittedName>
        <fullName evidence="2">Uncharacterized protein</fullName>
    </submittedName>
</protein>
<evidence type="ECO:0000313" key="3">
    <source>
        <dbReference type="Proteomes" id="UP000076727"/>
    </source>
</evidence>
<keyword evidence="1" id="KW-1133">Transmembrane helix</keyword>
<gene>
    <name evidence="2" type="ORF">DAEQUDRAFT_345904</name>
</gene>
<dbReference type="EMBL" id="KV429070">
    <property type="protein sequence ID" value="KZT68016.1"/>
    <property type="molecule type" value="Genomic_DNA"/>
</dbReference>
<keyword evidence="1" id="KW-0472">Membrane</keyword>
<sequence>MVLPSGSTLRVAGTVVVHLLVLPFLSCSLIIGSWSMCRTKIFGRPVLFYRGAAGVIRVTNIASDIKLPTTWRHLQRDWNCQTRA</sequence>
<evidence type="ECO:0000313" key="2">
    <source>
        <dbReference type="EMBL" id="KZT68016.1"/>
    </source>
</evidence>
<name>A0A165PBV1_9APHY</name>
<dbReference type="AlphaFoldDB" id="A0A165PBV1"/>
<reference evidence="2 3" key="1">
    <citation type="journal article" date="2016" name="Mol. Biol. Evol.">
        <title>Comparative Genomics of Early-Diverging Mushroom-Forming Fungi Provides Insights into the Origins of Lignocellulose Decay Capabilities.</title>
        <authorList>
            <person name="Nagy L.G."/>
            <person name="Riley R."/>
            <person name="Tritt A."/>
            <person name="Adam C."/>
            <person name="Daum C."/>
            <person name="Floudas D."/>
            <person name="Sun H."/>
            <person name="Yadav J.S."/>
            <person name="Pangilinan J."/>
            <person name="Larsson K.H."/>
            <person name="Matsuura K."/>
            <person name="Barry K."/>
            <person name="Labutti K."/>
            <person name="Kuo R."/>
            <person name="Ohm R.A."/>
            <person name="Bhattacharya S.S."/>
            <person name="Shirouzu T."/>
            <person name="Yoshinaga Y."/>
            <person name="Martin F.M."/>
            <person name="Grigoriev I.V."/>
            <person name="Hibbett D.S."/>
        </authorList>
    </citation>
    <scope>NUCLEOTIDE SEQUENCE [LARGE SCALE GENOMIC DNA]</scope>
    <source>
        <strain evidence="2 3">L-15889</strain>
    </source>
</reference>
<dbReference type="Proteomes" id="UP000076727">
    <property type="component" value="Unassembled WGS sequence"/>
</dbReference>
<keyword evidence="3" id="KW-1185">Reference proteome</keyword>
<evidence type="ECO:0000256" key="1">
    <source>
        <dbReference type="SAM" id="Phobius"/>
    </source>
</evidence>
<feature type="transmembrane region" description="Helical" evidence="1">
    <location>
        <begin position="12"/>
        <end position="34"/>
    </location>
</feature>